<feature type="domain" description="DUF7719" evidence="3">
    <location>
        <begin position="177"/>
        <end position="241"/>
    </location>
</feature>
<sequence length="251" mass="27474">MPVTRRSAASSKPLRGSWEPSPSPSPPPSPAAVDISLSDADRLRLLETHSPLKPSDLDGVQGGRERGKQPLMVVSPEELEQMVEKQRAGEGQDDGDGEGEQAELPLWEEVANAVLWTIPFGFLFSGMDYAVHAQFGQDLVLKEEIYRVLNIVPALFLLNFFLSRPPSKALVRPFLIQSLLLVLCVSTGISLVHVTTTEGYLNVMKQAPSLGVLWCWSVVRMDLGWATAGLLGVAAGVWARGEGQSVMWWRT</sequence>
<dbReference type="PANTHER" id="PTHR37846:SF1">
    <property type="entry name" value="DEACETYLASE-LIKE PROTEIN"/>
    <property type="match status" value="1"/>
</dbReference>
<accession>A0A0D6EJC5</accession>
<dbReference type="AlphaFoldDB" id="A0A0D6EJC5"/>
<feature type="transmembrane region" description="Helical" evidence="2">
    <location>
        <begin position="113"/>
        <end position="133"/>
    </location>
</feature>
<feature type="transmembrane region" description="Helical" evidence="2">
    <location>
        <begin position="145"/>
        <end position="162"/>
    </location>
</feature>
<protein>
    <submittedName>
        <fullName evidence="4">SPOSA6832_01244-mRNA-1:cds</fullName>
    </submittedName>
</protein>
<feature type="transmembrane region" description="Helical" evidence="2">
    <location>
        <begin position="174"/>
        <end position="194"/>
    </location>
</feature>
<evidence type="ECO:0000313" key="4">
    <source>
        <dbReference type="EMBL" id="CEQ39695.1"/>
    </source>
</evidence>
<organism evidence="4 5">
    <name type="scientific">Sporidiobolus salmonicolor</name>
    <name type="common">Yeast-like fungus</name>
    <name type="synonym">Sporobolomyces salmonicolor</name>
    <dbReference type="NCBI Taxonomy" id="5005"/>
    <lineage>
        <taxon>Eukaryota</taxon>
        <taxon>Fungi</taxon>
        <taxon>Dikarya</taxon>
        <taxon>Basidiomycota</taxon>
        <taxon>Pucciniomycotina</taxon>
        <taxon>Microbotryomycetes</taxon>
        <taxon>Sporidiobolales</taxon>
        <taxon>Sporidiobolaceae</taxon>
        <taxon>Sporobolomyces</taxon>
    </lineage>
</organism>
<evidence type="ECO:0000256" key="1">
    <source>
        <dbReference type="SAM" id="MobiDB-lite"/>
    </source>
</evidence>
<keyword evidence="5" id="KW-1185">Reference proteome</keyword>
<gene>
    <name evidence="4" type="primary">SPOSA6832_01244</name>
</gene>
<dbReference type="OrthoDB" id="5597489at2759"/>
<dbReference type="Proteomes" id="UP000243876">
    <property type="component" value="Unassembled WGS sequence"/>
</dbReference>
<evidence type="ECO:0000256" key="2">
    <source>
        <dbReference type="SAM" id="Phobius"/>
    </source>
</evidence>
<evidence type="ECO:0000313" key="5">
    <source>
        <dbReference type="Proteomes" id="UP000243876"/>
    </source>
</evidence>
<keyword evidence="2" id="KW-0812">Transmembrane</keyword>
<dbReference type="Pfam" id="PF24841">
    <property type="entry name" value="DUF7719"/>
    <property type="match status" value="1"/>
</dbReference>
<dbReference type="PANTHER" id="PTHR37846">
    <property type="entry name" value="YALI0B21296P"/>
    <property type="match status" value="1"/>
</dbReference>
<feature type="compositionally biased region" description="Acidic residues" evidence="1">
    <location>
        <begin position="91"/>
        <end position="100"/>
    </location>
</feature>
<feature type="compositionally biased region" description="Pro residues" evidence="1">
    <location>
        <begin position="21"/>
        <end position="30"/>
    </location>
</feature>
<dbReference type="InterPro" id="IPR056136">
    <property type="entry name" value="DUF7719"/>
</dbReference>
<feature type="transmembrane region" description="Helical" evidence="2">
    <location>
        <begin position="223"/>
        <end position="241"/>
    </location>
</feature>
<dbReference type="EMBL" id="CENE01000003">
    <property type="protein sequence ID" value="CEQ39695.1"/>
    <property type="molecule type" value="Genomic_DNA"/>
</dbReference>
<evidence type="ECO:0000259" key="3">
    <source>
        <dbReference type="Pfam" id="PF24841"/>
    </source>
</evidence>
<feature type="region of interest" description="Disordered" evidence="1">
    <location>
        <begin position="1"/>
        <end position="34"/>
    </location>
</feature>
<name>A0A0D6EJC5_SPOSA</name>
<keyword evidence="2" id="KW-1133">Transmembrane helix</keyword>
<feature type="region of interest" description="Disordered" evidence="1">
    <location>
        <begin position="47"/>
        <end position="100"/>
    </location>
</feature>
<keyword evidence="2" id="KW-0472">Membrane</keyword>
<reference evidence="5" key="1">
    <citation type="submission" date="2015-02" db="EMBL/GenBank/DDBJ databases">
        <authorList>
            <person name="Gon?alves P."/>
        </authorList>
    </citation>
    <scope>NUCLEOTIDE SEQUENCE [LARGE SCALE GENOMIC DNA]</scope>
</reference>
<proteinExistence type="predicted"/>